<feature type="compositionally biased region" description="Low complexity" evidence="1">
    <location>
        <begin position="205"/>
        <end position="220"/>
    </location>
</feature>
<keyword evidence="2" id="KW-0472">Membrane</keyword>
<keyword evidence="2" id="KW-0812">Transmembrane</keyword>
<dbReference type="EMBL" id="JBAMIC010000004">
    <property type="protein sequence ID" value="KAK7107026.1"/>
    <property type="molecule type" value="Genomic_DNA"/>
</dbReference>
<comment type="caution">
    <text evidence="3">The sequence shown here is derived from an EMBL/GenBank/DDBJ whole genome shotgun (WGS) entry which is preliminary data.</text>
</comment>
<dbReference type="AlphaFoldDB" id="A0AAN9GG90"/>
<sequence>MGKLSPEEIRKEVFDEDAKKDVSIYLSVPIGVVAGLASAGALCAVIMMRALVYFREGVDAYWLTCVPFMFPVITGLFAAYKKQFGHLGVHLMVTLLALLMGGLGFGTSVEPIFINRHDCVPVSKGMPCDKASLSYMYLVSGSLAAGFSLLGFFITLCSLYSSTKRIDERERQAELKHLQEVEAHQRELRQMKAHEELKPRTLSMTSQHSATHPPTTPTTANGIAQTKTQAPSEQITKATSNPEGENVTTKL</sequence>
<feature type="transmembrane region" description="Helical" evidence="2">
    <location>
        <begin position="92"/>
        <end position="114"/>
    </location>
</feature>
<keyword evidence="4" id="KW-1185">Reference proteome</keyword>
<feature type="transmembrane region" description="Helical" evidence="2">
    <location>
        <begin position="60"/>
        <end position="80"/>
    </location>
</feature>
<feature type="compositionally biased region" description="Polar residues" evidence="1">
    <location>
        <begin position="221"/>
        <end position="251"/>
    </location>
</feature>
<evidence type="ECO:0000313" key="3">
    <source>
        <dbReference type="EMBL" id="KAK7107026.1"/>
    </source>
</evidence>
<feature type="transmembrane region" description="Helical" evidence="2">
    <location>
        <begin position="24"/>
        <end position="48"/>
    </location>
</feature>
<keyword evidence="2" id="KW-1133">Transmembrane helix</keyword>
<reference evidence="3 4" key="1">
    <citation type="submission" date="2024-02" db="EMBL/GenBank/DDBJ databases">
        <title>Chromosome-scale genome assembly of the rough periwinkle Littorina saxatilis.</title>
        <authorList>
            <person name="De Jode A."/>
            <person name="Faria R."/>
            <person name="Formenti G."/>
            <person name="Sims Y."/>
            <person name="Smith T.P."/>
            <person name="Tracey A."/>
            <person name="Wood J.M.D."/>
            <person name="Zagrodzka Z.B."/>
            <person name="Johannesson K."/>
            <person name="Butlin R.K."/>
            <person name="Leder E.H."/>
        </authorList>
    </citation>
    <scope>NUCLEOTIDE SEQUENCE [LARGE SCALE GENOMIC DNA]</scope>
    <source>
        <strain evidence="3">Snail1</strain>
        <tissue evidence="3">Muscle</tissue>
    </source>
</reference>
<proteinExistence type="predicted"/>
<evidence type="ECO:0000256" key="1">
    <source>
        <dbReference type="SAM" id="MobiDB-lite"/>
    </source>
</evidence>
<gene>
    <name evidence="3" type="ORF">V1264_015012</name>
</gene>
<evidence type="ECO:0000313" key="4">
    <source>
        <dbReference type="Proteomes" id="UP001374579"/>
    </source>
</evidence>
<protein>
    <submittedName>
        <fullName evidence="3">Uncharacterized protein</fullName>
    </submittedName>
</protein>
<accession>A0AAN9GG90</accession>
<evidence type="ECO:0000256" key="2">
    <source>
        <dbReference type="SAM" id="Phobius"/>
    </source>
</evidence>
<dbReference type="Proteomes" id="UP001374579">
    <property type="component" value="Unassembled WGS sequence"/>
</dbReference>
<name>A0AAN9GG90_9CAEN</name>
<feature type="transmembrane region" description="Helical" evidence="2">
    <location>
        <begin position="134"/>
        <end position="161"/>
    </location>
</feature>
<organism evidence="3 4">
    <name type="scientific">Littorina saxatilis</name>
    <dbReference type="NCBI Taxonomy" id="31220"/>
    <lineage>
        <taxon>Eukaryota</taxon>
        <taxon>Metazoa</taxon>
        <taxon>Spiralia</taxon>
        <taxon>Lophotrochozoa</taxon>
        <taxon>Mollusca</taxon>
        <taxon>Gastropoda</taxon>
        <taxon>Caenogastropoda</taxon>
        <taxon>Littorinimorpha</taxon>
        <taxon>Littorinoidea</taxon>
        <taxon>Littorinidae</taxon>
        <taxon>Littorina</taxon>
    </lineage>
</organism>
<feature type="region of interest" description="Disordered" evidence="1">
    <location>
        <begin position="196"/>
        <end position="251"/>
    </location>
</feature>